<dbReference type="EMBL" id="SMKQ01000011">
    <property type="protein sequence ID" value="TDD53797.1"/>
    <property type="molecule type" value="Genomic_DNA"/>
</dbReference>
<reference evidence="1 2" key="1">
    <citation type="submission" date="2019-03" db="EMBL/GenBank/DDBJ databases">
        <title>Draft genome sequences of novel Actinobacteria.</title>
        <authorList>
            <person name="Sahin N."/>
            <person name="Ay H."/>
            <person name="Saygin H."/>
        </authorList>
    </citation>
    <scope>NUCLEOTIDE SEQUENCE [LARGE SCALE GENOMIC DNA]</scope>
    <source>
        <strain evidence="1 2">CH32</strain>
    </source>
</reference>
<keyword evidence="2" id="KW-1185">Reference proteome</keyword>
<name>A0A4V2YNE0_9ACTN</name>
<evidence type="ECO:0000313" key="1">
    <source>
        <dbReference type="EMBL" id="TDD53797.1"/>
    </source>
</evidence>
<sequence length="516" mass="53409">MTLTLALVPLDERPACAALPREIAAVAGARVLLPPPSALPRVRRAGDTAALAGWLRSVRCDAAVVALETLGYGGLIASRTVPATVEEVAGRWAALREVRAPVHAVTLVTRTPDSDDAMEEPGYWSAHGPALHRLSASLHRLSAGQDASRPSDVPGIPDVPDTSSALGMGVPGVGAPGAGMPGEPEVPDDVRGDFLRRRLRNHTLNLTALGLLADGTLESLVIGADDTAVWGLATAELGWLRSWASWLGDGRVSVRPGADEAVSTLVARVLSGGTPVGFSVEAAGPLDRVAPYENMPVERTALGQIAACGGVAGSDVCLVVHVPDQSGADWAVAPPAATDARAAEKVAALVERLLGEGRRVAVADCGQPNGADPALVAALAGRGLLHRLTAYAGWNTAGNTIGTAVAHAVAVVAGQRAGTFDARAHRRLLMRRLVEDYGYMTGARAAARARLGSDPARHDHVPAGHPVLREIVAALDGLRLPGFEGLRVSGVGLPWERTFEVDFDITDNSEEGDGAC</sequence>
<dbReference type="AlphaFoldDB" id="A0A4V2YNE0"/>
<dbReference type="InterPro" id="IPR025394">
    <property type="entry name" value="DUF4127"/>
</dbReference>
<gene>
    <name evidence="1" type="ORF">E1286_06590</name>
</gene>
<accession>A0A4V2YNE0</accession>
<comment type="caution">
    <text evidence="1">The sequence shown here is derived from an EMBL/GenBank/DDBJ whole genome shotgun (WGS) entry which is preliminary data.</text>
</comment>
<dbReference type="Proteomes" id="UP000295302">
    <property type="component" value="Unassembled WGS sequence"/>
</dbReference>
<dbReference type="RefSeq" id="WP_132609736.1">
    <property type="nucleotide sequence ID" value="NZ_SMKQ01000011.1"/>
</dbReference>
<dbReference type="Pfam" id="PF13552">
    <property type="entry name" value="DUF4127"/>
    <property type="match status" value="2"/>
</dbReference>
<evidence type="ECO:0000313" key="2">
    <source>
        <dbReference type="Proteomes" id="UP000295302"/>
    </source>
</evidence>
<dbReference type="OrthoDB" id="9789552at2"/>
<protein>
    <submittedName>
        <fullName evidence="1">DUF4127 family protein</fullName>
    </submittedName>
</protein>
<organism evidence="1 2">
    <name type="scientific">Nonomuraea terrae</name>
    <dbReference type="NCBI Taxonomy" id="2530383"/>
    <lineage>
        <taxon>Bacteria</taxon>
        <taxon>Bacillati</taxon>
        <taxon>Actinomycetota</taxon>
        <taxon>Actinomycetes</taxon>
        <taxon>Streptosporangiales</taxon>
        <taxon>Streptosporangiaceae</taxon>
        <taxon>Nonomuraea</taxon>
    </lineage>
</organism>
<proteinExistence type="predicted"/>